<sequence length="93" mass="10878">VVAIRRRDAFYSRDRPLLRLHVLLVLHYTLPYSDLDHSTVHCSELEEYCSHERTDSGIGCSHPPSIYWRSYFLPVSLSLLQTVLQLRCLFVCL</sequence>
<evidence type="ECO:0000313" key="2">
    <source>
        <dbReference type="Proteomes" id="UP001432027"/>
    </source>
</evidence>
<evidence type="ECO:0008006" key="3">
    <source>
        <dbReference type="Google" id="ProtNLM"/>
    </source>
</evidence>
<protein>
    <recommendedName>
        <fullName evidence="3">G protein-coupled receptor</fullName>
    </recommendedName>
</protein>
<keyword evidence="2" id="KW-1185">Reference proteome</keyword>
<proteinExistence type="predicted"/>
<evidence type="ECO:0000313" key="1">
    <source>
        <dbReference type="EMBL" id="GMS95020.1"/>
    </source>
</evidence>
<dbReference type="Proteomes" id="UP001432027">
    <property type="component" value="Unassembled WGS sequence"/>
</dbReference>
<gene>
    <name evidence="1" type="ORF">PENTCL1PPCAC_17196</name>
</gene>
<dbReference type="AlphaFoldDB" id="A0AAV5TKW9"/>
<organism evidence="1 2">
    <name type="scientific">Pristionchus entomophagus</name>
    <dbReference type="NCBI Taxonomy" id="358040"/>
    <lineage>
        <taxon>Eukaryota</taxon>
        <taxon>Metazoa</taxon>
        <taxon>Ecdysozoa</taxon>
        <taxon>Nematoda</taxon>
        <taxon>Chromadorea</taxon>
        <taxon>Rhabditida</taxon>
        <taxon>Rhabditina</taxon>
        <taxon>Diplogasteromorpha</taxon>
        <taxon>Diplogasteroidea</taxon>
        <taxon>Neodiplogasteridae</taxon>
        <taxon>Pristionchus</taxon>
    </lineage>
</organism>
<accession>A0AAV5TKW9</accession>
<dbReference type="EMBL" id="BTSX01000004">
    <property type="protein sequence ID" value="GMS95020.1"/>
    <property type="molecule type" value="Genomic_DNA"/>
</dbReference>
<name>A0AAV5TKW9_9BILA</name>
<feature type="non-terminal residue" evidence="1">
    <location>
        <position position="1"/>
    </location>
</feature>
<comment type="caution">
    <text evidence="1">The sequence shown here is derived from an EMBL/GenBank/DDBJ whole genome shotgun (WGS) entry which is preliminary data.</text>
</comment>
<reference evidence="1" key="1">
    <citation type="submission" date="2023-10" db="EMBL/GenBank/DDBJ databases">
        <title>Genome assembly of Pristionchus species.</title>
        <authorList>
            <person name="Yoshida K."/>
            <person name="Sommer R.J."/>
        </authorList>
    </citation>
    <scope>NUCLEOTIDE SEQUENCE</scope>
    <source>
        <strain evidence="1">RS0144</strain>
    </source>
</reference>